<accession>A0A6N8FAE6</accession>
<sequence>MKRQYRQSTHKEYVGDKYGNLYYNKLKYFEFHSYPGIEFHKMWCICVILLLLFKLDNLFALSAASGIGGVYVLYLMMLTLYLLIKKISRNKGYFLYPTFMINFFKKRRKSMESATHVA</sequence>
<keyword evidence="3" id="KW-1185">Reference proteome</keyword>
<name>A0A6N8FAE6_9GAMM</name>
<comment type="caution">
    <text evidence="2">The sequence shown here is derived from an EMBL/GenBank/DDBJ whole genome shotgun (WGS) entry which is preliminary data.</text>
</comment>
<feature type="transmembrane region" description="Helical" evidence="1">
    <location>
        <begin position="34"/>
        <end position="53"/>
    </location>
</feature>
<organism evidence="2 3">
    <name type="scientific">Psychrosphaera haliotis</name>
    <dbReference type="NCBI Taxonomy" id="555083"/>
    <lineage>
        <taxon>Bacteria</taxon>
        <taxon>Pseudomonadati</taxon>
        <taxon>Pseudomonadota</taxon>
        <taxon>Gammaproteobacteria</taxon>
        <taxon>Alteromonadales</taxon>
        <taxon>Pseudoalteromonadaceae</taxon>
        <taxon>Psychrosphaera</taxon>
    </lineage>
</organism>
<dbReference type="EMBL" id="WOCD01000005">
    <property type="protein sequence ID" value="MUH73278.1"/>
    <property type="molecule type" value="Genomic_DNA"/>
</dbReference>
<proteinExistence type="predicted"/>
<evidence type="ECO:0000313" key="2">
    <source>
        <dbReference type="EMBL" id="MUH73278.1"/>
    </source>
</evidence>
<protein>
    <submittedName>
        <fullName evidence="2">Uncharacterized protein</fullName>
    </submittedName>
</protein>
<evidence type="ECO:0000256" key="1">
    <source>
        <dbReference type="SAM" id="Phobius"/>
    </source>
</evidence>
<keyword evidence="1" id="KW-0472">Membrane</keyword>
<evidence type="ECO:0000313" key="3">
    <source>
        <dbReference type="Proteomes" id="UP000439994"/>
    </source>
</evidence>
<feature type="transmembrane region" description="Helical" evidence="1">
    <location>
        <begin position="59"/>
        <end position="84"/>
    </location>
</feature>
<dbReference type="AlphaFoldDB" id="A0A6N8FAE6"/>
<reference evidence="2 3" key="1">
    <citation type="submission" date="2019-11" db="EMBL/GenBank/DDBJ databases">
        <title>P. haliotis isolates from Z. marina roots.</title>
        <authorList>
            <person name="Cohen M."/>
            <person name="Jospin G."/>
            <person name="Eisen J.A."/>
            <person name="Coil D.A."/>
        </authorList>
    </citation>
    <scope>NUCLEOTIDE SEQUENCE [LARGE SCALE GENOMIC DNA]</scope>
    <source>
        <strain evidence="2 3">UCD-MCMsp1aY</strain>
    </source>
</reference>
<keyword evidence="1" id="KW-1133">Transmembrane helix</keyword>
<dbReference type="RefSeq" id="WP_155696471.1">
    <property type="nucleotide sequence ID" value="NZ_WOCD01000005.1"/>
</dbReference>
<gene>
    <name evidence="2" type="ORF">GNP35_12765</name>
</gene>
<dbReference type="OrthoDB" id="6306268at2"/>
<keyword evidence="1" id="KW-0812">Transmembrane</keyword>
<dbReference type="Proteomes" id="UP000439994">
    <property type="component" value="Unassembled WGS sequence"/>
</dbReference>